<name>A0A199UNL5_ANACO</name>
<protein>
    <submittedName>
        <fullName evidence="2">Uncharacterized protein</fullName>
    </submittedName>
</protein>
<evidence type="ECO:0000256" key="1">
    <source>
        <dbReference type="SAM" id="MobiDB-lite"/>
    </source>
</evidence>
<feature type="compositionally biased region" description="Basic and acidic residues" evidence="1">
    <location>
        <begin position="110"/>
        <end position="139"/>
    </location>
</feature>
<sequence length="208" mass="22704">MDGRTCKRSSASSGPPVVLVSTRRASSRRPCMTSQRGDSGMASTPAARKTGGTAPARSMARQPRRRGSFAKAKLATYPRRTPKLPNTSGKDVSVPRDAAGESSAVVADPNSRHEAAAHQHGVVRGEAHHQRPREEDGGRQHHGVAPPDPVRGAPCRQRPQQRVEVDDPRQYLDLRVRHLQVLLDEDLRPAHHRDMMEAMEASMAQVTA</sequence>
<reference evidence="2 3" key="1">
    <citation type="journal article" date="2016" name="DNA Res.">
        <title>The draft genome of MD-2 pineapple using hybrid error correction of long reads.</title>
        <authorList>
            <person name="Redwan R.M."/>
            <person name="Saidin A."/>
            <person name="Kumar S.V."/>
        </authorList>
    </citation>
    <scope>NUCLEOTIDE SEQUENCE [LARGE SCALE GENOMIC DNA]</scope>
    <source>
        <strain evidence="3">cv. MD2</strain>
        <tissue evidence="2">Leaf</tissue>
    </source>
</reference>
<evidence type="ECO:0000313" key="3">
    <source>
        <dbReference type="Proteomes" id="UP000092600"/>
    </source>
</evidence>
<comment type="caution">
    <text evidence="2">The sequence shown here is derived from an EMBL/GenBank/DDBJ whole genome shotgun (WGS) entry which is preliminary data.</text>
</comment>
<gene>
    <name evidence="2" type="ORF">ACMD2_13914</name>
</gene>
<proteinExistence type="predicted"/>
<organism evidence="2 3">
    <name type="scientific">Ananas comosus</name>
    <name type="common">Pineapple</name>
    <name type="synonym">Ananas ananas</name>
    <dbReference type="NCBI Taxonomy" id="4615"/>
    <lineage>
        <taxon>Eukaryota</taxon>
        <taxon>Viridiplantae</taxon>
        <taxon>Streptophyta</taxon>
        <taxon>Embryophyta</taxon>
        <taxon>Tracheophyta</taxon>
        <taxon>Spermatophyta</taxon>
        <taxon>Magnoliopsida</taxon>
        <taxon>Liliopsida</taxon>
        <taxon>Poales</taxon>
        <taxon>Bromeliaceae</taxon>
        <taxon>Bromelioideae</taxon>
        <taxon>Ananas</taxon>
    </lineage>
</organism>
<evidence type="ECO:0000313" key="2">
    <source>
        <dbReference type="EMBL" id="OAY66368.1"/>
    </source>
</evidence>
<feature type="region of interest" description="Disordered" evidence="1">
    <location>
        <begin position="1"/>
        <end position="169"/>
    </location>
</feature>
<accession>A0A199UNL5</accession>
<dbReference type="AlphaFoldDB" id="A0A199UNL5"/>
<dbReference type="EMBL" id="LSRQ01006287">
    <property type="protein sequence ID" value="OAY66368.1"/>
    <property type="molecule type" value="Genomic_DNA"/>
</dbReference>
<dbReference type="Proteomes" id="UP000092600">
    <property type="component" value="Unassembled WGS sequence"/>
</dbReference>